<dbReference type="PROSITE" id="PS50928">
    <property type="entry name" value="ABC_TM1"/>
    <property type="match status" value="1"/>
</dbReference>
<protein>
    <submittedName>
        <fullName evidence="9">ABC transporter permease</fullName>
    </submittedName>
</protein>
<dbReference type="RefSeq" id="WP_276620792.1">
    <property type="nucleotide sequence ID" value="NZ_DHSN01000062.1"/>
</dbReference>
<gene>
    <name evidence="9" type="ORF">DDZ44_02785</name>
</gene>
<dbReference type="PANTHER" id="PTHR30151:SF38">
    <property type="entry name" value="ALIPHATIC SULFONATES TRANSPORT PERMEASE PROTEIN SSUC-RELATED"/>
    <property type="match status" value="1"/>
</dbReference>
<keyword evidence="2 7" id="KW-0813">Transport</keyword>
<keyword evidence="6 7" id="KW-0472">Membrane</keyword>
<feature type="transmembrane region" description="Helical" evidence="7">
    <location>
        <begin position="6"/>
        <end position="25"/>
    </location>
</feature>
<feature type="transmembrane region" description="Helical" evidence="7">
    <location>
        <begin position="160"/>
        <end position="177"/>
    </location>
</feature>
<keyword evidence="5 7" id="KW-1133">Transmembrane helix</keyword>
<comment type="subcellular location">
    <subcellularLocation>
        <location evidence="1 7">Cell membrane</location>
        <topology evidence="1 7">Multi-pass membrane protein</topology>
    </subcellularLocation>
</comment>
<accession>A0A354YU45</accession>
<evidence type="ECO:0000256" key="4">
    <source>
        <dbReference type="ARBA" id="ARBA00022692"/>
    </source>
</evidence>
<keyword evidence="3" id="KW-1003">Cell membrane</keyword>
<feature type="transmembrane region" description="Helical" evidence="7">
    <location>
        <begin position="94"/>
        <end position="113"/>
    </location>
</feature>
<evidence type="ECO:0000256" key="2">
    <source>
        <dbReference type="ARBA" id="ARBA00022448"/>
    </source>
</evidence>
<dbReference type="InterPro" id="IPR000515">
    <property type="entry name" value="MetI-like"/>
</dbReference>
<feature type="transmembrane region" description="Helical" evidence="7">
    <location>
        <begin position="119"/>
        <end position="139"/>
    </location>
</feature>
<evidence type="ECO:0000256" key="3">
    <source>
        <dbReference type="ARBA" id="ARBA00022475"/>
    </source>
</evidence>
<comment type="similarity">
    <text evidence="7">Belongs to the binding-protein-dependent transport system permease family.</text>
</comment>
<feature type="transmembrane region" description="Helical" evidence="7">
    <location>
        <begin position="37"/>
        <end position="55"/>
    </location>
</feature>
<evidence type="ECO:0000313" key="10">
    <source>
        <dbReference type="Proteomes" id="UP000263273"/>
    </source>
</evidence>
<feature type="transmembrane region" description="Helical" evidence="7">
    <location>
        <begin position="61"/>
        <end position="82"/>
    </location>
</feature>
<sequence>MRTGLRSLVGIIVFILLWQLLAVLLDKSIIVPTPGETFGLFFQLLLSPVTLLAGLQTAWKVLMALGLVLLLGLPLGLIIGLFEPLYDMSRPIIMVIQAVPVISWLSLVLFTWGRNWQGPVLIAFLSILPIAILTTVSGVRNLDKKLLEMARLYQVPARKIMHDIYLGSLLPFIIAIIDVSLGQAWKVILVAEYLCGDSGLGLKIFDARSFVDTPSVYAYTLLAVLLGIITERLIKMGTGRLSKLWVPV</sequence>
<evidence type="ECO:0000256" key="7">
    <source>
        <dbReference type="RuleBase" id="RU363032"/>
    </source>
</evidence>
<dbReference type="GO" id="GO:0005886">
    <property type="term" value="C:plasma membrane"/>
    <property type="evidence" value="ECO:0007669"/>
    <property type="project" value="UniProtKB-SubCell"/>
</dbReference>
<dbReference type="Pfam" id="PF00528">
    <property type="entry name" value="BPD_transp_1"/>
    <property type="match status" value="1"/>
</dbReference>
<dbReference type="AlphaFoldDB" id="A0A354YU45"/>
<dbReference type="Proteomes" id="UP000263273">
    <property type="component" value="Unassembled WGS sequence"/>
</dbReference>
<dbReference type="PANTHER" id="PTHR30151">
    <property type="entry name" value="ALKANE SULFONATE ABC TRANSPORTER-RELATED, MEMBRANE SUBUNIT"/>
    <property type="match status" value="1"/>
</dbReference>
<keyword evidence="4 7" id="KW-0812">Transmembrane</keyword>
<evidence type="ECO:0000313" key="9">
    <source>
        <dbReference type="EMBL" id="HBK52850.1"/>
    </source>
</evidence>
<proteinExistence type="inferred from homology"/>
<organism evidence="9 10">
    <name type="scientific">Syntrophomonas wolfei</name>
    <dbReference type="NCBI Taxonomy" id="863"/>
    <lineage>
        <taxon>Bacteria</taxon>
        <taxon>Bacillati</taxon>
        <taxon>Bacillota</taxon>
        <taxon>Clostridia</taxon>
        <taxon>Eubacteriales</taxon>
        <taxon>Syntrophomonadaceae</taxon>
        <taxon>Syntrophomonas</taxon>
    </lineage>
</organism>
<dbReference type="GO" id="GO:0055085">
    <property type="term" value="P:transmembrane transport"/>
    <property type="evidence" value="ECO:0007669"/>
    <property type="project" value="InterPro"/>
</dbReference>
<dbReference type="EMBL" id="DNZF01000057">
    <property type="protein sequence ID" value="HBK52850.1"/>
    <property type="molecule type" value="Genomic_DNA"/>
</dbReference>
<dbReference type="CDD" id="cd06261">
    <property type="entry name" value="TM_PBP2"/>
    <property type="match status" value="1"/>
</dbReference>
<evidence type="ECO:0000259" key="8">
    <source>
        <dbReference type="PROSITE" id="PS50928"/>
    </source>
</evidence>
<dbReference type="SUPFAM" id="SSF161098">
    <property type="entry name" value="MetI-like"/>
    <property type="match status" value="1"/>
</dbReference>
<feature type="transmembrane region" description="Helical" evidence="7">
    <location>
        <begin position="216"/>
        <end position="234"/>
    </location>
</feature>
<comment type="caution">
    <text evidence="9">The sequence shown here is derived from an EMBL/GenBank/DDBJ whole genome shotgun (WGS) entry which is preliminary data.</text>
</comment>
<evidence type="ECO:0000256" key="6">
    <source>
        <dbReference type="ARBA" id="ARBA00023136"/>
    </source>
</evidence>
<evidence type="ECO:0000256" key="5">
    <source>
        <dbReference type="ARBA" id="ARBA00022989"/>
    </source>
</evidence>
<evidence type="ECO:0000256" key="1">
    <source>
        <dbReference type="ARBA" id="ARBA00004651"/>
    </source>
</evidence>
<reference evidence="9 10" key="1">
    <citation type="journal article" date="2018" name="Nat. Biotechnol.">
        <title>A standardized bacterial taxonomy based on genome phylogeny substantially revises the tree of life.</title>
        <authorList>
            <person name="Parks D.H."/>
            <person name="Chuvochina M."/>
            <person name="Waite D.W."/>
            <person name="Rinke C."/>
            <person name="Skarshewski A."/>
            <person name="Chaumeil P.A."/>
            <person name="Hugenholtz P."/>
        </authorList>
    </citation>
    <scope>NUCLEOTIDE SEQUENCE [LARGE SCALE GENOMIC DNA]</scope>
    <source>
        <strain evidence="9">UBA10948</strain>
    </source>
</reference>
<feature type="domain" description="ABC transmembrane type-1" evidence="8">
    <location>
        <begin position="58"/>
        <end position="234"/>
    </location>
</feature>
<name>A0A354YU45_9FIRM</name>
<dbReference type="InterPro" id="IPR035906">
    <property type="entry name" value="MetI-like_sf"/>
</dbReference>
<dbReference type="Gene3D" id="1.10.3720.10">
    <property type="entry name" value="MetI-like"/>
    <property type="match status" value="1"/>
</dbReference>
<dbReference type="STRING" id="378794.GCA_001570625_02832"/>